<dbReference type="AlphaFoldDB" id="A0A6N8JIL1"/>
<organism evidence="1 2">
    <name type="scientific">Chitinophaga oryziterrae</name>
    <dbReference type="NCBI Taxonomy" id="1031224"/>
    <lineage>
        <taxon>Bacteria</taxon>
        <taxon>Pseudomonadati</taxon>
        <taxon>Bacteroidota</taxon>
        <taxon>Chitinophagia</taxon>
        <taxon>Chitinophagales</taxon>
        <taxon>Chitinophagaceae</taxon>
        <taxon>Chitinophaga</taxon>
    </lineage>
</organism>
<keyword evidence="2" id="KW-1185">Reference proteome</keyword>
<dbReference type="Proteomes" id="UP000468388">
    <property type="component" value="Unassembled WGS sequence"/>
</dbReference>
<gene>
    <name evidence="1" type="ORF">GO495_25530</name>
</gene>
<dbReference type="EMBL" id="WRXO01000009">
    <property type="protein sequence ID" value="MVT43982.1"/>
    <property type="molecule type" value="Genomic_DNA"/>
</dbReference>
<dbReference type="OrthoDB" id="680100at2"/>
<evidence type="ECO:0000313" key="1">
    <source>
        <dbReference type="EMBL" id="MVT43982.1"/>
    </source>
</evidence>
<dbReference type="RefSeq" id="WP_157302787.1">
    <property type="nucleotide sequence ID" value="NZ_BAAAZB010000001.1"/>
</dbReference>
<sequence>MSDEEFKLLKDHFEKRLAEPMTKEDAIRNLQGAGILDEHGELTPIHKNLGYALAYSLGKDQK</sequence>
<reference evidence="1 2" key="1">
    <citation type="submission" date="2019-12" db="EMBL/GenBank/DDBJ databases">
        <title>The draft genomic sequence of strain Chitinophaga oryziterrae JCM 16595.</title>
        <authorList>
            <person name="Zhang X."/>
        </authorList>
    </citation>
    <scope>NUCLEOTIDE SEQUENCE [LARGE SCALE GENOMIC DNA]</scope>
    <source>
        <strain evidence="1 2">JCM 16595</strain>
    </source>
</reference>
<name>A0A6N8JIL1_9BACT</name>
<evidence type="ECO:0000313" key="2">
    <source>
        <dbReference type="Proteomes" id="UP000468388"/>
    </source>
</evidence>
<proteinExistence type="predicted"/>
<comment type="caution">
    <text evidence="1">The sequence shown here is derived from an EMBL/GenBank/DDBJ whole genome shotgun (WGS) entry which is preliminary data.</text>
</comment>
<protein>
    <submittedName>
        <fullName evidence="1">Uncharacterized protein</fullName>
    </submittedName>
</protein>
<accession>A0A6N8JIL1</accession>